<evidence type="ECO:0000313" key="5">
    <source>
        <dbReference type="Proteomes" id="UP001216638"/>
    </source>
</evidence>
<dbReference type="SUPFAM" id="SSF54236">
    <property type="entry name" value="Ubiquitin-like"/>
    <property type="match status" value="1"/>
</dbReference>
<proteinExistence type="predicted"/>
<keyword evidence="1" id="KW-0472">Membrane</keyword>
<dbReference type="PANTHER" id="PTHR28049">
    <property type="entry name" value="TRANSMEMBRANE PROTEIN YOR223W"/>
    <property type="match status" value="1"/>
</dbReference>
<dbReference type="InterPro" id="IPR019413">
    <property type="entry name" value="Dsc3_ub-like_dom"/>
</dbReference>
<sequence>MSGTLCLRPLVVRFTDAHSEDAHLDLVYEREGHNWQSLYQETVHDLKNTLRAQDPQRQGRRLRLIHFGRILPNDLALAPYLDTLAQTKTTDDEEATWEHVLLQKEDRDASHYTLQRVQAPTLNSKQWGKQRAEGVHDESALLFQHAFATDVLRLSTVYLQCSVGAISDDDGADDGDRTAAPVRSSEPRGFDRLQYTAGMSALDVQVMREHFHQRSGLSLARSGDLIRRQEEEELAYTLEDQWIDNMDETPEALMQSRHASAQSSLLQGLLLGFFYPILPLFFAYEIQPIRWPRAPSPQEEQQNEQLWSVARVLSDFRSRPTPGPETENDAQLREEAQQTANLLTTLLTARQAQPLPDEEEEENDEEVPDVHARRFARREELVVFSAHTHFAVMVGLAINAVLGMLRMLL</sequence>
<evidence type="ECO:0000313" key="4">
    <source>
        <dbReference type="EMBL" id="WFC93882.1"/>
    </source>
</evidence>
<keyword evidence="5" id="KW-1185">Reference proteome</keyword>
<feature type="domain" description="DSC E3 ubiquitin ligase complex subunit 3 ubiquitin-like" evidence="2">
    <location>
        <begin position="10"/>
        <end position="165"/>
    </location>
</feature>
<dbReference type="InterPro" id="IPR025390">
    <property type="entry name" value="Dsc3_C"/>
</dbReference>
<reference evidence="4" key="1">
    <citation type="submission" date="2023-03" db="EMBL/GenBank/DDBJ databases">
        <title>Mating type loci evolution in Malassezia.</title>
        <authorList>
            <person name="Coelho M.A."/>
        </authorList>
    </citation>
    <scope>NUCLEOTIDE SEQUENCE</scope>
    <source>
        <strain evidence="4">CBS 14135</strain>
    </source>
</reference>
<dbReference type="EMBL" id="CP119951">
    <property type="protein sequence ID" value="WFC93882.1"/>
    <property type="molecule type" value="Genomic_DNA"/>
</dbReference>
<dbReference type="InterPro" id="IPR029071">
    <property type="entry name" value="Ubiquitin-like_domsf"/>
</dbReference>
<gene>
    <name evidence="4" type="ORF">MBRA1_000508</name>
</gene>
<dbReference type="GO" id="GO:0044695">
    <property type="term" value="C:Dsc E3 ubiquitin ligase complex"/>
    <property type="evidence" value="ECO:0007669"/>
    <property type="project" value="InterPro"/>
</dbReference>
<accession>A0AAF0DR55</accession>
<dbReference type="Pfam" id="PF10302">
    <property type="entry name" value="Dsc3_N"/>
    <property type="match status" value="1"/>
</dbReference>
<dbReference type="PANTHER" id="PTHR28049:SF1">
    <property type="entry name" value="DSC E3 UBIQUITIN LIGASE COMPLEX SUBUNIT 3"/>
    <property type="match status" value="1"/>
</dbReference>
<protein>
    <recommendedName>
        <fullName evidence="6">Ubiquitin-like domain-containing protein</fullName>
    </recommendedName>
</protein>
<name>A0AAF0DR55_9BASI</name>
<dbReference type="Proteomes" id="UP001216638">
    <property type="component" value="Chromosome 1"/>
</dbReference>
<dbReference type="InterPro" id="IPR045226">
    <property type="entry name" value="Dsc3"/>
</dbReference>
<dbReference type="AlphaFoldDB" id="A0AAF0DR55"/>
<feature type="domain" description="DSC E3 ubiquitin ligase complex subunit 3 C-terminal" evidence="3">
    <location>
        <begin position="188"/>
        <end position="284"/>
    </location>
</feature>
<evidence type="ECO:0008006" key="6">
    <source>
        <dbReference type="Google" id="ProtNLM"/>
    </source>
</evidence>
<evidence type="ECO:0000259" key="2">
    <source>
        <dbReference type="Pfam" id="PF10302"/>
    </source>
</evidence>
<organism evidence="4 5">
    <name type="scientific">Malassezia brasiliensis</name>
    <dbReference type="NCBI Taxonomy" id="1821822"/>
    <lineage>
        <taxon>Eukaryota</taxon>
        <taxon>Fungi</taxon>
        <taxon>Dikarya</taxon>
        <taxon>Basidiomycota</taxon>
        <taxon>Ustilaginomycotina</taxon>
        <taxon>Malasseziomycetes</taxon>
        <taxon>Malasseziales</taxon>
        <taxon>Malasseziaceae</taxon>
        <taxon>Malassezia</taxon>
    </lineage>
</organism>
<feature type="transmembrane region" description="Helical" evidence="1">
    <location>
        <begin position="265"/>
        <end position="284"/>
    </location>
</feature>
<keyword evidence="1" id="KW-0812">Transmembrane</keyword>
<keyword evidence="1" id="KW-1133">Transmembrane helix</keyword>
<feature type="transmembrane region" description="Helical" evidence="1">
    <location>
        <begin position="381"/>
        <end position="405"/>
    </location>
</feature>
<evidence type="ECO:0000259" key="3">
    <source>
        <dbReference type="Pfam" id="PF13373"/>
    </source>
</evidence>
<dbReference type="Pfam" id="PF13373">
    <property type="entry name" value="Dsc3_C"/>
    <property type="match status" value="1"/>
</dbReference>
<dbReference type="GO" id="GO:0005783">
    <property type="term" value="C:endoplasmic reticulum"/>
    <property type="evidence" value="ECO:0007669"/>
    <property type="project" value="TreeGrafter"/>
</dbReference>
<evidence type="ECO:0000256" key="1">
    <source>
        <dbReference type="SAM" id="Phobius"/>
    </source>
</evidence>